<keyword evidence="2" id="KW-0813">Transport</keyword>
<proteinExistence type="inferred from homology"/>
<evidence type="ECO:0000256" key="3">
    <source>
        <dbReference type="ARBA" id="ARBA00022692"/>
    </source>
</evidence>
<keyword evidence="3" id="KW-0812">Transmembrane</keyword>
<name>A0A7S1X8J1_9CHLO</name>
<keyword evidence="4" id="KW-1133">Transmembrane helix</keyword>
<organism evidence="7">
    <name type="scientific">Tetraselmis chuii</name>
    <dbReference type="NCBI Taxonomy" id="63592"/>
    <lineage>
        <taxon>Eukaryota</taxon>
        <taxon>Viridiplantae</taxon>
        <taxon>Chlorophyta</taxon>
        <taxon>core chlorophytes</taxon>
        <taxon>Chlorodendrophyceae</taxon>
        <taxon>Chlorodendrales</taxon>
        <taxon>Chlorodendraceae</taxon>
        <taxon>Tetraselmis</taxon>
    </lineage>
</organism>
<evidence type="ECO:0000256" key="2">
    <source>
        <dbReference type="ARBA" id="ARBA00022448"/>
    </source>
</evidence>
<protein>
    <recommendedName>
        <fullName evidence="6">ABC transporter domain-containing protein</fullName>
    </recommendedName>
</protein>
<dbReference type="InterPro" id="IPR027417">
    <property type="entry name" value="P-loop_NTPase"/>
</dbReference>
<dbReference type="PANTHER" id="PTHR11384">
    <property type="entry name" value="ATP-BINDING CASSETTE, SUB-FAMILY D MEMBER"/>
    <property type="match status" value="1"/>
</dbReference>
<gene>
    <name evidence="7" type="ORF">TCHU04912_LOCUS19402</name>
</gene>
<dbReference type="GO" id="GO:0005524">
    <property type="term" value="F:ATP binding"/>
    <property type="evidence" value="ECO:0007669"/>
    <property type="project" value="InterPro"/>
</dbReference>
<dbReference type="Gene3D" id="3.40.50.300">
    <property type="entry name" value="P-loop containing nucleotide triphosphate hydrolases"/>
    <property type="match status" value="1"/>
</dbReference>
<dbReference type="SUPFAM" id="SSF52540">
    <property type="entry name" value="P-loop containing nucleoside triphosphate hydrolases"/>
    <property type="match status" value="1"/>
</dbReference>
<evidence type="ECO:0000256" key="1">
    <source>
        <dbReference type="ARBA" id="ARBA00008575"/>
    </source>
</evidence>
<dbReference type="AlphaFoldDB" id="A0A7S1X8J1"/>
<dbReference type="Pfam" id="PF00005">
    <property type="entry name" value="ABC_tran"/>
    <property type="match status" value="1"/>
</dbReference>
<evidence type="ECO:0000256" key="4">
    <source>
        <dbReference type="ARBA" id="ARBA00022989"/>
    </source>
</evidence>
<dbReference type="GO" id="GO:0016887">
    <property type="term" value="F:ATP hydrolysis activity"/>
    <property type="evidence" value="ECO:0007669"/>
    <property type="project" value="InterPro"/>
</dbReference>
<dbReference type="InterPro" id="IPR003439">
    <property type="entry name" value="ABC_transporter-like_ATP-bd"/>
</dbReference>
<keyword evidence="5" id="KW-0472">Membrane</keyword>
<dbReference type="EMBL" id="HBGG01037617">
    <property type="protein sequence ID" value="CAD9217724.1"/>
    <property type="molecule type" value="Transcribed_RNA"/>
</dbReference>
<reference evidence="7" key="1">
    <citation type="submission" date="2021-01" db="EMBL/GenBank/DDBJ databases">
        <authorList>
            <person name="Corre E."/>
            <person name="Pelletier E."/>
            <person name="Niang G."/>
            <person name="Scheremetjew M."/>
            <person name="Finn R."/>
            <person name="Kale V."/>
            <person name="Holt S."/>
            <person name="Cochrane G."/>
            <person name="Meng A."/>
            <person name="Brown T."/>
            <person name="Cohen L."/>
        </authorList>
    </citation>
    <scope>NUCLEOTIDE SEQUENCE</scope>
    <source>
        <strain evidence="7">PLY429</strain>
    </source>
</reference>
<sequence length="135" mass="15111">MEAVLERVRLTQVVERLRDRAAAGRHVLEAVTDWGSELSLGEQQRLAFARVLLSRPKFLLMDESTSALDQVNQDHLYECLKADGVTFVSVGHRPSLLFHHERVLRVSGARQDGAPNWEVLPAAGVLNSTEDLELQ</sequence>
<feature type="domain" description="ABC transporter" evidence="6">
    <location>
        <begin position="9"/>
        <end position="66"/>
    </location>
</feature>
<evidence type="ECO:0000313" key="7">
    <source>
        <dbReference type="EMBL" id="CAD9217724.1"/>
    </source>
</evidence>
<dbReference type="PANTHER" id="PTHR11384:SF59">
    <property type="entry name" value="LYSOSOMAL COBALAMIN TRANSPORTER ABCD4"/>
    <property type="match status" value="1"/>
</dbReference>
<comment type="similarity">
    <text evidence="1">Belongs to the ABC transporter superfamily. ABCD family. Peroxisomal fatty acyl CoA transporter (TC 3.A.1.203) subfamily.</text>
</comment>
<evidence type="ECO:0000256" key="5">
    <source>
        <dbReference type="ARBA" id="ARBA00023136"/>
    </source>
</evidence>
<evidence type="ECO:0000259" key="6">
    <source>
        <dbReference type="Pfam" id="PF00005"/>
    </source>
</evidence>
<accession>A0A7S1X8J1</accession>
<dbReference type="InterPro" id="IPR050835">
    <property type="entry name" value="ABC_transporter_sub-D"/>
</dbReference>